<dbReference type="Proteomes" id="UP000814128">
    <property type="component" value="Unassembled WGS sequence"/>
</dbReference>
<keyword evidence="2" id="KW-1185">Reference proteome</keyword>
<gene>
    <name evidence="1" type="ORF">K488DRAFT_50270</name>
</gene>
<proteinExistence type="predicted"/>
<sequence>MQRTRPLLDHPEFLVINIPELSREYRVENWRIVRDGSRRIIRGTSGLGILDGLVMLLVAALWPMTYPHRVRAALLFASLACYLHARCTQVLWESVLAFPGLGLQFETARGFPPHALFVSRTFLPLGQLQDVIVNEGLHRWDVRFYLAALPISGSQLGVAFPVRIRPLHVRRQLIAA</sequence>
<comment type="caution">
    <text evidence="1">The sequence shown here is derived from an EMBL/GenBank/DDBJ whole genome shotgun (WGS) entry which is preliminary data.</text>
</comment>
<name>A0ACB8QKC5_9AGAM</name>
<protein>
    <submittedName>
        <fullName evidence="1">Uncharacterized protein</fullName>
    </submittedName>
</protein>
<organism evidence="1 2">
    <name type="scientific">Vararia minispora EC-137</name>
    <dbReference type="NCBI Taxonomy" id="1314806"/>
    <lineage>
        <taxon>Eukaryota</taxon>
        <taxon>Fungi</taxon>
        <taxon>Dikarya</taxon>
        <taxon>Basidiomycota</taxon>
        <taxon>Agaricomycotina</taxon>
        <taxon>Agaricomycetes</taxon>
        <taxon>Russulales</taxon>
        <taxon>Lachnocladiaceae</taxon>
        <taxon>Vararia</taxon>
    </lineage>
</organism>
<dbReference type="EMBL" id="MU273551">
    <property type="protein sequence ID" value="KAI0032274.1"/>
    <property type="molecule type" value="Genomic_DNA"/>
</dbReference>
<reference evidence="1" key="1">
    <citation type="submission" date="2021-02" db="EMBL/GenBank/DDBJ databases">
        <authorList>
            <consortium name="DOE Joint Genome Institute"/>
            <person name="Ahrendt S."/>
            <person name="Looney B.P."/>
            <person name="Miyauchi S."/>
            <person name="Morin E."/>
            <person name="Drula E."/>
            <person name="Courty P.E."/>
            <person name="Chicoki N."/>
            <person name="Fauchery L."/>
            <person name="Kohler A."/>
            <person name="Kuo A."/>
            <person name="Labutti K."/>
            <person name="Pangilinan J."/>
            <person name="Lipzen A."/>
            <person name="Riley R."/>
            <person name="Andreopoulos W."/>
            <person name="He G."/>
            <person name="Johnson J."/>
            <person name="Barry K.W."/>
            <person name="Grigoriev I.V."/>
            <person name="Nagy L."/>
            <person name="Hibbett D."/>
            <person name="Henrissat B."/>
            <person name="Matheny P.B."/>
            <person name="Labbe J."/>
            <person name="Martin F."/>
        </authorList>
    </citation>
    <scope>NUCLEOTIDE SEQUENCE</scope>
    <source>
        <strain evidence="1">EC-137</strain>
    </source>
</reference>
<accession>A0ACB8QKC5</accession>
<evidence type="ECO:0000313" key="2">
    <source>
        <dbReference type="Proteomes" id="UP000814128"/>
    </source>
</evidence>
<reference evidence="1" key="2">
    <citation type="journal article" date="2022" name="New Phytol.">
        <title>Evolutionary transition to the ectomycorrhizal habit in the genomes of a hyperdiverse lineage of mushroom-forming fungi.</title>
        <authorList>
            <person name="Looney B."/>
            <person name="Miyauchi S."/>
            <person name="Morin E."/>
            <person name="Drula E."/>
            <person name="Courty P.E."/>
            <person name="Kohler A."/>
            <person name="Kuo A."/>
            <person name="LaButti K."/>
            <person name="Pangilinan J."/>
            <person name="Lipzen A."/>
            <person name="Riley R."/>
            <person name="Andreopoulos W."/>
            <person name="He G."/>
            <person name="Johnson J."/>
            <person name="Nolan M."/>
            <person name="Tritt A."/>
            <person name="Barry K.W."/>
            <person name="Grigoriev I.V."/>
            <person name="Nagy L.G."/>
            <person name="Hibbett D."/>
            <person name="Henrissat B."/>
            <person name="Matheny P.B."/>
            <person name="Labbe J."/>
            <person name="Martin F.M."/>
        </authorList>
    </citation>
    <scope>NUCLEOTIDE SEQUENCE</scope>
    <source>
        <strain evidence="1">EC-137</strain>
    </source>
</reference>
<evidence type="ECO:0000313" key="1">
    <source>
        <dbReference type="EMBL" id="KAI0032274.1"/>
    </source>
</evidence>